<protein>
    <submittedName>
        <fullName evidence="1">Lipocalin</fullName>
    </submittedName>
</protein>
<evidence type="ECO:0000313" key="2">
    <source>
        <dbReference type="Proteomes" id="UP000057981"/>
    </source>
</evidence>
<accession>A0A0P0DBY6</accession>
<dbReference type="PATRIC" id="fig|1736674.3.peg.2099"/>
<dbReference type="EMBL" id="CP012898">
    <property type="protein sequence ID" value="ALJ05480.1"/>
    <property type="molecule type" value="Genomic_DNA"/>
</dbReference>
<dbReference type="RefSeq" id="WP_054727784.1">
    <property type="nucleotide sequence ID" value="NZ_CP012898.1"/>
</dbReference>
<dbReference type="AlphaFoldDB" id="A0A0P0DBY6"/>
<keyword evidence="2" id="KW-1185">Reference proteome</keyword>
<dbReference type="OrthoDB" id="1121756at2"/>
<gene>
    <name evidence="1" type="ORF">APS56_10280</name>
</gene>
<name>A0A0P0DBY6_9FLAO</name>
<dbReference type="KEGG" id="ahz:APS56_10280"/>
<dbReference type="STRING" id="1736674.APS56_10280"/>
<reference evidence="1 2" key="1">
    <citation type="submission" date="2015-10" db="EMBL/GenBank/DDBJ databases">
        <authorList>
            <person name="Gilbert D.G."/>
        </authorList>
    </citation>
    <scope>NUCLEOTIDE SEQUENCE [LARGE SCALE GENOMIC DNA]</scope>
    <source>
        <strain evidence="2">HZ-22</strain>
    </source>
</reference>
<evidence type="ECO:0000313" key="1">
    <source>
        <dbReference type="EMBL" id="ALJ05480.1"/>
    </source>
</evidence>
<proteinExistence type="predicted"/>
<dbReference type="Proteomes" id="UP000057981">
    <property type="component" value="Chromosome"/>
</dbReference>
<sequence>MKKILILCLSIGFMSCGSSKTVRVSKKVIKGEWVLNSLTYSQGGTYNATIFNDASNACFEGSTWQFVPNNNTGTYMFDGINCTNEPRYFVFTIQEVDAETGFYDFLLKPTDEKYKSETNQGFRLHLSALSETDMQWQQTVNVAGSSLIMNMNFIKK</sequence>
<organism evidence="1 2">
    <name type="scientific">Pseudalgibacter alginicilyticus</name>
    <dbReference type="NCBI Taxonomy" id="1736674"/>
    <lineage>
        <taxon>Bacteria</taxon>
        <taxon>Pseudomonadati</taxon>
        <taxon>Bacteroidota</taxon>
        <taxon>Flavobacteriia</taxon>
        <taxon>Flavobacteriales</taxon>
        <taxon>Flavobacteriaceae</taxon>
        <taxon>Pseudalgibacter</taxon>
    </lineage>
</organism>
<dbReference type="PROSITE" id="PS51257">
    <property type="entry name" value="PROKAR_LIPOPROTEIN"/>
    <property type="match status" value="1"/>
</dbReference>